<dbReference type="GO" id="GO:0032012">
    <property type="term" value="P:regulation of ARF protein signal transduction"/>
    <property type="evidence" value="ECO:0007669"/>
    <property type="project" value="InterPro"/>
</dbReference>
<sequence>MNEIKKIHLDILNLKIYNNTEINEILSTFTIESDLVVKLENLLNIKEYKNEEVCSLTEIVTNYLMEYISTNQDKDLYENESSLFNALVYKVLEMKFTKPTRSITSMLLSYMECLSKLFNYTIHKQKILTKFLAALSDKSIAYLHKAISPYFINILKYFEALIVQNEIYKQINLTDFIDHFDFHPELFIYLINNKLINNLLFKYKEEYFIYWLLKKEELSILTLAKRIKVISYIYYSFDKNELFGGNESEKWFVRFFDELFVNDLIKYVSSKNIRTLEDSFDVSNEQINSIESINSCKYCTVQDKKYLSDILNDLKNKQLTKLTDFTAKFLRYSHRTDLIALGNLISKEKNINELKIFLNTFNFSGLFPLKALKMFLESFILPGESQVIYRVIECFSEKYISDQEDISIYFEDVSLEKKEDNIFVYFYALIQLNTTLHNPYVTIKPTLQNFQNTLKNENIKKEIIINDFNEIKENPFIYTKNNTFSLINYQLYKEIDEALNNENITQSFKHLNLENKSSNKIISSFNYDCCDECLVVCYKDLIQRVSFCCDDYFKLCKLFRENDNLVIGLREMGEKILENKLEIKEIKIFLQHYFYAVNNSETNEECVLLLRMPFSLFNFILSNKVTYFIKSKKLTYEPIYIDFIRSTQKLSNEMFYLLTSLEIKNEFDNEMMYDILQKNIWRINHSKVLINEEALINKCVEYNLKEQFNYLIKNKFNPLFMIECYHRNKDIFMIDEILPLLDESVDSFKLLLLISDNQLFNKVISIKKNKVNYSKVINTHENVEYKRKDIFICYSYEERFKNILSIGKNVVRMMISSKCIGNVKILLNGTINDNEYDSLIYLVLKCDTLNDLDLKKYTLYLFKLLSDKYFKLYLSFIDECIGILFMIKNKELLNYLIELFKYKCEKYKDIDQIERVKNIIKDYELIEEDWEDVYEI</sequence>
<reference evidence="2 3" key="2">
    <citation type="submission" date="2014-03" db="EMBL/GenBank/DDBJ databases">
        <title>The Genome Sequence of Anncaliia algerae insect isolate PRA339.</title>
        <authorList>
            <consortium name="The Broad Institute Genome Sequencing Platform"/>
            <consortium name="The Broad Institute Genome Sequencing Center for Infectious Disease"/>
            <person name="Cuomo C."/>
            <person name="Becnel J."/>
            <person name="Sanscrainte N."/>
            <person name="Walker B."/>
            <person name="Young S.K."/>
            <person name="Zeng Q."/>
            <person name="Gargeya S."/>
            <person name="Fitzgerald M."/>
            <person name="Haas B."/>
            <person name="Abouelleil A."/>
            <person name="Alvarado L."/>
            <person name="Arachchi H.M."/>
            <person name="Berlin A.M."/>
            <person name="Chapman S.B."/>
            <person name="Dewar J."/>
            <person name="Goldberg J."/>
            <person name="Griggs A."/>
            <person name="Gujja S."/>
            <person name="Hansen M."/>
            <person name="Howarth C."/>
            <person name="Imamovic A."/>
            <person name="Larimer J."/>
            <person name="McCowan C."/>
            <person name="Murphy C."/>
            <person name="Neiman D."/>
            <person name="Pearson M."/>
            <person name="Priest M."/>
            <person name="Roberts A."/>
            <person name="Saif S."/>
            <person name="Shea T."/>
            <person name="Sisk P."/>
            <person name="Sykes S."/>
            <person name="Wortman J."/>
            <person name="Nusbaum C."/>
            <person name="Birren B."/>
        </authorList>
    </citation>
    <scope>NUCLEOTIDE SEQUENCE [LARGE SCALE GENOMIC DNA]</scope>
    <source>
        <strain evidence="2 3">PRA339</strain>
    </source>
</reference>
<dbReference type="OrthoDB" id="2194340at2759"/>
<dbReference type="InterPro" id="IPR023394">
    <property type="entry name" value="Sec7_C_sf"/>
</dbReference>
<feature type="domain" description="SEC7" evidence="1">
    <location>
        <begin position="305"/>
        <end position="474"/>
    </location>
</feature>
<proteinExistence type="predicted"/>
<dbReference type="GO" id="GO:0012505">
    <property type="term" value="C:endomembrane system"/>
    <property type="evidence" value="ECO:0007669"/>
    <property type="project" value="UniProtKB-ARBA"/>
</dbReference>
<dbReference type="AlphaFoldDB" id="A0A059F040"/>
<evidence type="ECO:0000313" key="3">
    <source>
        <dbReference type="Proteomes" id="UP000030655"/>
    </source>
</evidence>
<dbReference type="Gene3D" id="1.10.1000.11">
    <property type="entry name" value="Arf Nucleotide-binding Site Opener,domain 2"/>
    <property type="match status" value="1"/>
</dbReference>
<accession>A0A059F040</accession>
<organism evidence="2 3">
    <name type="scientific">Anncaliia algerae PRA339</name>
    <dbReference type="NCBI Taxonomy" id="1288291"/>
    <lineage>
        <taxon>Eukaryota</taxon>
        <taxon>Fungi</taxon>
        <taxon>Fungi incertae sedis</taxon>
        <taxon>Microsporidia</taxon>
        <taxon>Tubulinosematoidea</taxon>
        <taxon>Tubulinosematidae</taxon>
        <taxon>Anncaliia</taxon>
    </lineage>
</organism>
<dbReference type="VEuPathDB" id="MicrosporidiaDB:H312_02263"/>
<keyword evidence="3" id="KW-1185">Reference proteome</keyword>
<dbReference type="EMBL" id="KK365186">
    <property type="protein sequence ID" value="KCZ80356.1"/>
    <property type="molecule type" value="Genomic_DNA"/>
</dbReference>
<dbReference type="InterPro" id="IPR035999">
    <property type="entry name" value="Sec7_dom_sf"/>
</dbReference>
<dbReference type="GO" id="GO:0016192">
    <property type="term" value="P:vesicle-mediated transport"/>
    <property type="evidence" value="ECO:0007669"/>
    <property type="project" value="UniProtKB-ARBA"/>
</dbReference>
<evidence type="ECO:0000259" key="1">
    <source>
        <dbReference type="PROSITE" id="PS50190"/>
    </source>
</evidence>
<dbReference type="PANTHER" id="PTHR10663:SF388">
    <property type="entry name" value="GOLGI-SPECIFIC BREFELDIN A-RESISTANCE GUANINE NUCLEOTIDE EXCHANGE FACTOR 1"/>
    <property type="match status" value="1"/>
</dbReference>
<dbReference type="GO" id="GO:0005737">
    <property type="term" value="C:cytoplasm"/>
    <property type="evidence" value="ECO:0007669"/>
    <property type="project" value="UniProtKB-ARBA"/>
</dbReference>
<dbReference type="InterPro" id="IPR000904">
    <property type="entry name" value="Sec7_dom"/>
</dbReference>
<protein>
    <recommendedName>
        <fullName evidence="1">SEC7 domain-containing protein</fullName>
    </recommendedName>
</protein>
<evidence type="ECO:0000313" key="2">
    <source>
        <dbReference type="EMBL" id="KCZ80356.1"/>
    </source>
</evidence>
<dbReference type="GO" id="GO:0005085">
    <property type="term" value="F:guanyl-nucleotide exchange factor activity"/>
    <property type="evidence" value="ECO:0007669"/>
    <property type="project" value="InterPro"/>
</dbReference>
<dbReference type="STRING" id="1288291.A0A059F040"/>
<dbReference type="PANTHER" id="PTHR10663">
    <property type="entry name" value="GUANYL-NUCLEOTIDE EXCHANGE FACTOR"/>
    <property type="match status" value="1"/>
</dbReference>
<dbReference type="Pfam" id="PF01369">
    <property type="entry name" value="Sec7"/>
    <property type="match status" value="1"/>
</dbReference>
<dbReference type="PROSITE" id="PS50190">
    <property type="entry name" value="SEC7"/>
    <property type="match status" value="1"/>
</dbReference>
<gene>
    <name evidence="2" type="ORF">H312_02263</name>
</gene>
<name>A0A059F040_9MICR</name>
<dbReference type="SUPFAM" id="SSF48425">
    <property type="entry name" value="Sec7 domain"/>
    <property type="match status" value="1"/>
</dbReference>
<reference evidence="3" key="1">
    <citation type="submission" date="2013-02" db="EMBL/GenBank/DDBJ databases">
        <authorList>
            <consortium name="The Broad Institute Genome Sequencing Platform"/>
            <person name="Cuomo C."/>
            <person name="Becnel J."/>
            <person name="Sanscrainte N."/>
            <person name="Walker B."/>
            <person name="Young S.K."/>
            <person name="Zeng Q."/>
            <person name="Gargeya S."/>
            <person name="Fitzgerald M."/>
            <person name="Haas B."/>
            <person name="Abouelleil A."/>
            <person name="Alvarado L."/>
            <person name="Arachchi H.M."/>
            <person name="Berlin A.M."/>
            <person name="Chapman S.B."/>
            <person name="Dewar J."/>
            <person name="Goldberg J."/>
            <person name="Griggs A."/>
            <person name="Gujja S."/>
            <person name="Hansen M."/>
            <person name="Howarth C."/>
            <person name="Imamovic A."/>
            <person name="Larimer J."/>
            <person name="McCowan C."/>
            <person name="Murphy C."/>
            <person name="Neiman D."/>
            <person name="Pearson M."/>
            <person name="Priest M."/>
            <person name="Roberts A."/>
            <person name="Saif S."/>
            <person name="Shea T."/>
            <person name="Sisk P."/>
            <person name="Sykes S."/>
            <person name="Wortman J."/>
            <person name="Nusbaum C."/>
            <person name="Birren B."/>
        </authorList>
    </citation>
    <scope>NUCLEOTIDE SEQUENCE [LARGE SCALE GENOMIC DNA]</scope>
    <source>
        <strain evidence="3">PRA339</strain>
    </source>
</reference>
<dbReference type="Proteomes" id="UP000030655">
    <property type="component" value="Unassembled WGS sequence"/>
</dbReference>
<dbReference type="SMART" id="SM00222">
    <property type="entry name" value="Sec7"/>
    <property type="match status" value="1"/>
</dbReference>
<dbReference type="HOGENOM" id="CLU_287713_0_0_1"/>